<dbReference type="GO" id="GO:0006420">
    <property type="term" value="P:arginyl-tRNA aminoacylation"/>
    <property type="evidence" value="ECO:0007669"/>
    <property type="project" value="UniProtKB-UniRule"/>
</dbReference>
<comment type="subcellular location">
    <subcellularLocation>
        <location evidence="1 11">Cytoplasm</location>
    </subcellularLocation>
</comment>
<keyword evidence="5 11" id="KW-0436">Ligase</keyword>
<dbReference type="PANTHER" id="PTHR11956:SF5">
    <property type="entry name" value="ARGININE--TRNA LIGASE, CYTOPLASMIC"/>
    <property type="match status" value="1"/>
</dbReference>
<evidence type="ECO:0000256" key="12">
    <source>
        <dbReference type="RuleBase" id="RU363038"/>
    </source>
</evidence>
<dbReference type="EMBL" id="CP043504">
    <property type="protein sequence ID" value="QEO10384.1"/>
    <property type="molecule type" value="Genomic_DNA"/>
</dbReference>
<dbReference type="PROSITE" id="PS00178">
    <property type="entry name" value="AA_TRNA_LIGASE_I"/>
    <property type="match status" value="1"/>
</dbReference>
<dbReference type="OrthoDB" id="9803211at2"/>
<dbReference type="InterPro" id="IPR035684">
    <property type="entry name" value="ArgRS_core"/>
</dbReference>
<dbReference type="KEGG" id="lyk:FLP23_10425"/>
<keyword evidence="8 11" id="KW-0648">Protein biosynthesis</keyword>
<evidence type="ECO:0000256" key="8">
    <source>
        <dbReference type="ARBA" id="ARBA00022917"/>
    </source>
</evidence>
<dbReference type="NCBIfam" id="TIGR00456">
    <property type="entry name" value="argS"/>
    <property type="match status" value="1"/>
</dbReference>
<dbReference type="EC" id="6.1.1.19" evidence="11"/>
<dbReference type="Proteomes" id="UP000322159">
    <property type="component" value="Chromosome"/>
</dbReference>
<dbReference type="InterPro" id="IPR014729">
    <property type="entry name" value="Rossmann-like_a/b/a_fold"/>
</dbReference>
<dbReference type="SUPFAM" id="SSF55190">
    <property type="entry name" value="Arginyl-tRNA synthetase (ArgRS), N-terminal 'additional' domain"/>
    <property type="match status" value="1"/>
</dbReference>
<reference evidence="15 16" key="1">
    <citation type="submission" date="2019-09" db="EMBL/GenBank/DDBJ databases">
        <title>Genome sequencing of strain KACC 19322.</title>
        <authorList>
            <person name="Heo J."/>
            <person name="Kim S.-J."/>
            <person name="Kim J.-S."/>
            <person name="Hong S.-B."/>
            <person name="Kwon S.-W."/>
        </authorList>
    </citation>
    <scope>NUCLEOTIDE SEQUENCE [LARGE SCALE GENOMIC DNA]</scope>
    <source>
        <strain evidence="15 16">KACC 19322</strain>
    </source>
</reference>
<dbReference type="SUPFAM" id="SSF52374">
    <property type="entry name" value="Nucleotidylyl transferase"/>
    <property type="match status" value="1"/>
</dbReference>
<feature type="short sequence motif" description="'HIGH' region" evidence="11">
    <location>
        <begin position="165"/>
        <end position="175"/>
    </location>
</feature>
<feature type="domain" description="DALR anticodon binding" evidence="13">
    <location>
        <begin position="466"/>
        <end position="587"/>
    </location>
</feature>
<evidence type="ECO:0000256" key="9">
    <source>
        <dbReference type="ARBA" id="ARBA00023146"/>
    </source>
</evidence>
<dbReference type="GO" id="GO:0004814">
    <property type="term" value="F:arginine-tRNA ligase activity"/>
    <property type="evidence" value="ECO:0007669"/>
    <property type="project" value="UniProtKB-UniRule"/>
</dbReference>
<dbReference type="CDD" id="cd00671">
    <property type="entry name" value="ArgRS_core"/>
    <property type="match status" value="1"/>
</dbReference>
<keyword evidence="4 11" id="KW-0963">Cytoplasm</keyword>
<comment type="similarity">
    <text evidence="2 11 12">Belongs to the class-I aminoacyl-tRNA synthetase family.</text>
</comment>
<proteinExistence type="inferred from homology"/>
<evidence type="ECO:0000256" key="6">
    <source>
        <dbReference type="ARBA" id="ARBA00022741"/>
    </source>
</evidence>
<dbReference type="Gene3D" id="3.30.1360.70">
    <property type="entry name" value="Arginyl tRNA synthetase N-terminal domain"/>
    <property type="match status" value="1"/>
</dbReference>
<evidence type="ECO:0000259" key="13">
    <source>
        <dbReference type="SMART" id="SM00836"/>
    </source>
</evidence>
<dbReference type="Pfam" id="PF03485">
    <property type="entry name" value="Arg_tRNA_synt_N"/>
    <property type="match status" value="1"/>
</dbReference>
<dbReference type="InterPro" id="IPR009080">
    <property type="entry name" value="tRNAsynth_Ia_anticodon-bd"/>
</dbReference>
<accession>A0A5C1Y8T6</accession>
<dbReference type="InterPro" id="IPR001412">
    <property type="entry name" value="aa-tRNA-synth_I_CS"/>
</dbReference>
<dbReference type="Gene3D" id="3.40.50.620">
    <property type="entry name" value="HUPs"/>
    <property type="match status" value="1"/>
</dbReference>
<sequence>MRTARERGSGAAWIHCHPVVIRNPARRARIGSNLVNPAELAAILLDHVRRAAAARGVGPEEITPEDVTLERPRNREHGDWASNAALKLGKRIGTSPREFAEELAAALVEVDGIAAAEVAGPGFLNITLDAAAAGVLAQRILEAGEAYGRGELYAGVRINLEFVSANPTGPIHIGGTRWAAVGDSLARLFELQGGDVTREYYFNDHGAQIDRFARSLVAAHRGEPAPEDGYGGSYIADIAARVESDYPGDLDALPRDEQQEVFRELGVAQMFGEIKASLHEFGVDFDVYFHENELHESGAVGRAVERLRSLGHIYEADGATWLATTEFGDDKDRVVIKSDGEPAYISGDLAYYLDKRERGFDRCIIMLGADHHGYVQRLMAMTAAFGDVPYVNLEILIGQLVNLVQGGEPVRMSKRAGTVVTMEDLVGAVGVDAARYALVRSSIDSQVDIDLDLLTKRTNDNPVFYVQYAQSRTRAVARNAASAGVDRSSFDPSLLVHETESELLGALAEYPRITLQAVELREPHRIARYLEDLAGSYHRWYGACRVIPQGDDPVEEVHRARLTLNDATGQVLRNGLTVLGVSAPERM</sequence>
<dbReference type="Gene3D" id="1.10.730.10">
    <property type="entry name" value="Isoleucyl-tRNA Synthetase, Domain 1"/>
    <property type="match status" value="1"/>
</dbReference>
<dbReference type="SMART" id="SM00836">
    <property type="entry name" value="DALR_1"/>
    <property type="match status" value="1"/>
</dbReference>
<dbReference type="InterPro" id="IPR008909">
    <property type="entry name" value="DALR_anticod-bd"/>
</dbReference>
<dbReference type="SMART" id="SM01016">
    <property type="entry name" value="Arg_tRNA_synt_N"/>
    <property type="match status" value="1"/>
</dbReference>
<dbReference type="GO" id="GO:0005524">
    <property type="term" value="F:ATP binding"/>
    <property type="evidence" value="ECO:0007669"/>
    <property type="project" value="UniProtKB-UniRule"/>
</dbReference>
<dbReference type="PRINTS" id="PR01038">
    <property type="entry name" value="TRNASYNTHARG"/>
</dbReference>
<dbReference type="InterPro" id="IPR036695">
    <property type="entry name" value="Arg-tRNA-synth_N_sf"/>
</dbReference>
<keyword evidence="16" id="KW-1185">Reference proteome</keyword>
<evidence type="ECO:0000256" key="11">
    <source>
        <dbReference type="HAMAP-Rule" id="MF_00123"/>
    </source>
</evidence>
<evidence type="ECO:0000313" key="15">
    <source>
        <dbReference type="EMBL" id="QEO10384.1"/>
    </source>
</evidence>
<dbReference type="FunFam" id="3.40.50.620:FF:000062">
    <property type="entry name" value="Arginine--tRNA ligase"/>
    <property type="match status" value="1"/>
</dbReference>
<dbReference type="InterPro" id="IPR005148">
    <property type="entry name" value="Arg-tRNA-synth_N"/>
</dbReference>
<keyword evidence="6 11" id="KW-0547">Nucleotide-binding</keyword>
<dbReference type="SUPFAM" id="SSF47323">
    <property type="entry name" value="Anticodon-binding domain of a subclass of class I aminoacyl-tRNA synthetases"/>
    <property type="match status" value="1"/>
</dbReference>
<dbReference type="PANTHER" id="PTHR11956">
    <property type="entry name" value="ARGINYL-TRNA SYNTHETASE"/>
    <property type="match status" value="1"/>
</dbReference>
<keyword evidence="7 11" id="KW-0067">ATP-binding</keyword>
<organism evidence="15 16">
    <name type="scientific">Protaetiibacter larvae</name>
    <dbReference type="NCBI Taxonomy" id="2592654"/>
    <lineage>
        <taxon>Bacteria</taxon>
        <taxon>Bacillati</taxon>
        <taxon>Actinomycetota</taxon>
        <taxon>Actinomycetes</taxon>
        <taxon>Micrococcales</taxon>
        <taxon>Microbacteriaceae</taxon>
        <taxon>Protaetiibacter</taxon>
    </lineage>
</organism>
<evidence type="ECO:0000259" key="14">
    <source>
        <dbReference type="SMART" id="SM01016"/>
    </source>
</evidence>
<dbReference type="GO" id="GO:0005737">
    <property type="term" value="C:cytoplasm"/>
    <property type="evidence" value="ECO:0007669"/>
    <property type="project" value="UniProtKB-SubCell"/>
</dbReference>
<comment type="catalytic activity">
    <reaction evidence="10 11">
        <text>tRNA(Arg) + L-arginine + ATP = L-arginyl-tRNA(Arg) + AMP + diphosphate</text>
        <dbReference type="Rhea" id="RHEA:20301"/>
        <dbReference type="Rhea" id="RHEA-COMP:9658"/>
        <dbReference type="Rhea" id="RHEA-COMP:9673"/>
        <dbReference type="ChEBI" id="CHEBI:30616"/>
        <dbReference type="ChEBI" id="CHEBI:32682"/>
        <dbReference type="ChEBI" id="CHEBI:33019"/>
        <dbReference type="ChEBI" id="CHEBI:78442"/>
        <dbReference type="ChEBI" id="CHEBI:78513"/>
        <dbReference type="ChEBI" id="CHEBI:456215"/>
        <dbReference type="EC" id="6.1.1.19"/>
    </reaction>
</comment>
<evidence type="ECO:0000256" key="1">
    <source>
        <dbReference type="ARBA" id="ARBA00004496"/>
    </source>
</evidence>
<evidence type="ECO:0000256" key="2">
    <source>
        <dbReference type="ARBA" id="ARBA00005594"/>
    </source>
</evidence>
<evidence type="ECO:0000256" key="10">
    <source>
        <dbReference type="ARBA" id="ARBA00049339"/>
    </source>
</evidence>
<name>A0A5C1Y8T6_9MICO</name>
<dbReference type="Pfam" id="PF05746">
    <property type="entry name" value="DALR_1"/>
    <property type="match status" value="1"/>
</dbReference>
<evidence type="ECO:0000256" key="3">
    <source>
        <dbReference type="ARBA" id="ARBA00011245"/>
    </source>
</evidence>
<protein>
    <recommendedName>
        <fullName evidence="11">Arginine--tRNA ligase</fullName>
        <ecNumber evidence="11">6.1.1.19</ecNumber>
    </recommendedName>
    <alternativeName>
        <fullName evidence="11">Arginyl-tRNA synthetase</fullName>
        <shortName evidence="11">ArgRS</shortName>
    </alternativeName>
</protein>
<dbReference type="HAMAP" id="MF_00123">
    <property type="entry name" value="Arg_tRNA_synth"/>
    <property type="match status" value="1"/>
</dbReference>
<gene>
    <name evidence="11" type="primary">argS</name>
    <name evidence="15" type="ORF">FLP23_10425</name>
</gene>
<dbReference type="AlphaFoldDB" id="A0A5C1Y8T6"/>
<feature type="domain" description="Arginyl tRNA synthetase N-terminal" evidence="14">
    <location>
        <begin position="38"/>
        <end position="128"/>
    </location>
</feature>
<dbReference type="FunFam" id="1.10.730.10:FF:000008">
    <property type="entry name" value="Arginine--tRNA ligase"/>
    <property type="match status" value="1"/>
</dbReference>
<evidence type="ECO:0000256" key="4">
    <source>
        <dbReference type="ARBA" id="ARBA00022490"/>
    </source>
</evidence>
<keyword evidence="9 11" id="KW-0030">Aminoacyl-tRNA synthetase</keyword>
<evidence type="ECO:0000256" key="7">
    <source>
        <dbReference type="ARBA" id="ARBA00022840"/>
    </source>
</evidence>
<comment type="subunit">
    <text evidence="3 11">Monomer.</text>
</comment>
<evidence type="ECO:0000256" key="5">
    <source>
        <dbReference type="ARBA" id="ARBA00022598"/>
    </source>
</evidence>
<evidence type="ECO:0000313" key="16">
    <source>
        <dbReference type="Proteomes" id="UP000322159"/>
    </source>
</evidence>
<dbReference type="Pfam" id="PF00750">
    <property type="entry name" value="tRNA-synt_1d"/>
    <property type="match status" value="2"/>
</dbReference>
<dbReference type="InterPro" id="IPR001278">
    <property type="entry name" value="Arg-tRNA-ligase"/>
</dbReference>